<dbReference type="AlphaFoldDB" id="A0A3S4ICU4"/>
<name>A0A3S4ICU4_CITKO</name>
<dbReference type="Proteomes" id="UP000270272">
    <property type="component" value="Chromosome"/>
</dbReference>
<evidence type="ECO:0000313" key="2">
    <source>
        <dbReference type="Proteomes" id="UP000270272"/>
    </source>
</evidence>
<accession>A0A3S4ICU4</accession>
<dbReference type="EMBL" id="LR134204">
    <property type="protein sequence ID" value="VEB93471.1"/>
    <property type="molecule type" value="Genomic_DNA"/>
</dbReference>
<sequence>MIQVVKNIQVCGTGSQYAVRYAAKLHIQRAYHLTISNGGIASKCVRKMAKTSDIAGFGLISLEVAVSVRC</sequence>
<reference evidence="1 2" key="1">
    <citation type="submission" date="2018-12" db="EMBL/GenBank/DDBJ databases">
        <authorList>
            <consortium name="Pathogen Informatics"/>
        </authorList>
    </citation>
    <scope>NUCLEOTIDE SEQUENCE [LARGE SCALE GENOMIC DNA]</scope>
    <source>
        <strain evidence="1 2">NCTC11075</strain>
    </source>
</reference>
<gene>
    <name evidence="1" type="ORF">NCTC11075_04365</name>
</gene>
<proteinExistence type="predicted"/>
<protein>
    <submittedName>
        <fullName evidence="1">Uncharacterized protein</fullName>
    </submittedName>
</protein>
<organism evidence="1 2">
    <name type="scientific">Citrobacter koseri</name>
    <name type="common">Citrobacter diversus</name>
    <dbReference type="NCBI Taxonomy" id="545"/>
    <lineage>
        <taxon>Bacteria</taxon>
        <taxon>Pseudomonadati</taxon>
        <taxon>Pseudomonadota</taxon>
        <taxon>Gammaproteobacteria</taxon>
        <taxon>Enterobacterales</taxon>
        <taxon>Enterobacteriaceae</taxon>
        <taxon>Citrobacter</taxon>
    </lineage>
</organism>
<evidence type="ECO:0000313" key="1">
    <source>
        <dbReference type="EMBL" id="VEB93471.1"/>
    </source>
</evidence>